<dbReference type="GO" id="GO:0004656">
    <property type="term" value="F:procollagen-proline 4-dioxygenase activity"/>
    <property type="evidence" value="ECO:0007669"/>
    <property type="project" value="TreeGrafter"/>
</dbReference>
<gene>
    <name evidence="4" type="ORF">X798_07476</name>
</gene>
<dbReference type="GO" id="GO:0046872">
    <property type="term" value="F:metal ion binding"/>
    <property type="evidence" value="ECO:0007669"/>
    <property type="project" value="UniProtKB-KW"/>
</dbReference>
<organism evidence="4 5">
    <name type="scientific">Onchocerca flexuosa</name>
    <dbReference type="NCBI Taxonomy" id="387005"/>
    <lineage>
        <taxon>Eukaryota</taxon>
        <taxon>Metazoa</taxon>
        <taxon>Ecdysozoa</taxon>
        <taxon>Nematoda</taxon>
        <taxon>Chromadorea</taxon>
        <taxon>Rhabditida</taxon>
        <taxon>Spirurina</taxon>
        <taxon>Spiruromorpha</taxon>
        <taxon>Filarioidea</taxon>
        <taxon>Onchocercidae</taxon>
        <taxon>Onchocerca</taxon>
    </lineage>
</organism>
<dbReference type="GO" id="GO:0005783">
    <property type="term" value="C:endoplasmic reticulum"/>
    <property type="evidence" value="ECO:0007669"/>
    <property type="project" value="TreeGrafter"/>
</dbReference>
<reference evidence="4 5" key="1">
    <citation type="submission" date="2015-12" db="EMBL/GenBank/DDBJ databases">
        <title>Draft genome of the nematode, Onchocerca flexuosa.</title>
        <authorList>
            <person name="Mitreva M."/>
        </authorList>
    </citation>
    <scope>NUCLEOTIDE SEQUENCE [LARGE SCALE GENOMIC DNA]</scope>
    <source>
        <strain evidence="4">Red Deer</strain>
    </source>
</reference>
<evidence type="ECO:0000256" key="2">
    <source>
        <dbReference type="ARBA" id="ARBA00022896"/>
    </source>
</evidence>
<dbReference type="Proteomes" id="UP000242913">
    <property type="component" value="Unassembled WGS sequence"/>
</dbReference>
<protein>
    <submittedName>
        <fullName evidence="4">Uncharacterized protein</fullName>
    </submittedName>
</protein>
<dbReference type="PANTHER" id="PTHR10869:SF244">
    <property type="entry name" value="PROLYL 4-HYDROXYLASE SUBUNIT ALPHA-2"/>
    <property type="match status" value="1"/>
</dbReference>
<dbReference type="AlphaFoldDB" id="A0A238BLK9"/>
<dbReference type="Gene3D" id="2.60.120.620">
    <property type="entry name" value="q2cbj1_9rhob like domain"/>
    <property type="match status" value="1"/>
</dbReference>
<accession>A0A238BLK9</accession>
<evidence type="ECO:0000256" key="1">
    <source>
        <dbReference type="ARBA" id="ARBA00022723"/>
    </source>
</evidence>
<keyword evidence="5" id="KW-1185">Reference proteome</keyword>
<sequence>AWLKSAEHEIVNRIDRRLELATNLEVETAEDLQIKTSIENVHTINNLSLEIFLEMNQRFEKLGTGNRIATFLIYMTRPEIGGRTVFMSNLKISVPCTKVSYSTLDPTQ</sequence>
<dbReference type="InterPro" id="IPR045054">
    <property type="entry name" value="P4HA-like"/>
</dbReference>
<evidence type="ECO:0000256" key="3">
    <source>
        <dbReference type="ARBA" id="ARBA00023004"/>
    </source>
</evidence>
<dbReference type="PANTHER" id="PTHR10869">
    <property type="entry name" value="PROLYL 4-HYDROXYLASE ALPHA SUBUNIT"/>
    <property type="match status" value="1"/>
</dbReference>
<keyword evidence="2" id="KW-0847">Vitamin C</keyword>
<evidence type="ECO:0000313" key="5">
    <source>
        <dbReference type="Proteomes" id="UP000242913"/>
    </source>
</evidence>
<feature type="non-terminal residue" evidence="4">
    <location>
        <position position="1"/>
    </location>
</feature>
<evidence type="ECO:0000313" key="4">
    <source>
        <dbReference type="EMBL" id="OZC05550.1"/>
    </source>
</evidence>
<dbReference type="OrthoDB" id="420380at2759"/>
<keyword evidence="3" id="KW-0408">Iron</keyword>
<dbReference type="GO" id="GO:0031418">
    <property type="term" value="F:L-ascorbic acid binding"/>
    <property type="evidence" value="ECO:0007669"/>
    <property type="project" value="UniProtKB-KW"/>
</dbReference>
<dbReference type="EMBL" id="KZ270806">
    <property type="protein sequence ID" value="OZC05550.1"/>
    <property type="molecule type" value="Genomic_DNA"/>
</dbReference>
<keyword evidence="1" id="KW-0479">Metal-binding</keyword>
<proteinExistence type="predicted"/>
<name>A0A238BLK9_9BILA</name>